<dbReference type="InterPro" id="IPR036259">
    <property type="entry name" value="MFS_trans_sf"/>
</dbReference>
<feature type="transmembrane region" description="Helical" evidence="8">
    <location>
        <begin position="399"/>
        <end position="423"/>
    </location>
</feature>
<comment type="caution">
    <text evidence="10">The sequence shown here is derived from an EMBL/GenBank/DDBJ whole genome shotgun (WGS) entry which is preliminary data.</text>
</comment>
<accession>A0A9P6ERI0</accession>
<feature type="transmembrane region" description="Helical" evidence="8">
    <location>
        <begin position="93"/>
        <end position="111"/>
    </location>
</feature>
<comment type="similarity">
    <text evidence="7">Belongs to the major facilitator superfamily. DHA1 family. Polyamines/proton antiporter (TC 2.A.1.2.16) subfamily.</text>
</comment>
<feature type="domain" description="Major facilitator superfamily (MFS) profile" evidence="9">
    <location>
        <begin position="28"/>
        <end position="459"/>
    </location>
</feature>
<evidence type="ECO:0000313" key="10">
    <source>
        <dbReference type="EMBL" id="KAF9533349.1"/>
    </source>
</evidence>
<keyword evidence="2" id="KW-0813">Transport</keyword>
<evidence type="ECO:0000256" key="6">
    <source>
        <dbReference type="ARBA" id="ARBA00023136"/>
    </source>
</evidence>
<protein>
    <submittedName>
        <fullName evidence="10">Major facilitator superfamily domain-containing protein</fullName>
    </submittedName>
</protein>
<evidence type="ECO:0000313" key="11">
    <source>
        <dbReference type="Proteomes" id="UP000807306"/>
    </source>
</evidence>
<keyword evidence="6 8" id="KW-0472">Membrane</keyword>
<dbReference type="GO" id="GO:0005886">
    <property type="term" value="C:plasma membrane"/>
    <property type="evidence" value="ECO:0007669"/>
    <property type="project" value="UniProtKB-SubCell"/>
</dbReference>
<dbReference type="AlphaFoldDB" id="A0A9P6ERI0"/>
<feature type="transmembrane region" description="Helical" evidence="8">
    <location>
        <begin position="435"/>
        <end position="455"/>
    </location>
</feature>
<feature type="transmembrane region" description="Helical" evidence="8">
    <location>
        <begin position="59"/>
        <end position="81"/>
    </location>
</feature>
<feature type="transmembrane region" description="Helical" evidence="8">
    <location>
        <begin position="254"/>
        <end position="281"/>
    </location>
</feature>
<feature type="transmembrane region" description="Helical" evidence="8">
    <location>
        <begin position="26"/>
        <end position="47"/>
    </location>
</feature>
<keyword evidence="3" id="KW-1003">Cell membrane</keyword>
<dbReference type="Gene3D" id="1.20.1250.20">
    <property type="entry name" value="MFS general substrate transporter like domains"/>
    <property type="match status" value="1"/>
</dbReference>
<evidence type="ECO:0000256" key="5">
    <source>
        <dbReference type="ARBA" id="ARBA00022989"/>
    </source>
</evidence>
<dbReference type="CDD" id="cd17323">
    <property type="entry name" value="MFS_Tpo1_MDR_like"/>
    <property type="match status" value="1"/>
</dbReference>
<evidence type="ECO:0000256" key="8">
    <source>
        <dbReference type="SAM" id="Phobius"/>
    </source>
</evidence>
<evidence type="ECO:0000256" key="1">
    <source>
        <dbReference type="ARBA" id="ARBA00004651"/>
    </source>
</evidence>
<comment type="subcellular location">
    <subcellularLocation>
        <location evidence="1">Cell membrane</location>
        <topology evidence="1">Multi-pass membrane protein</topology>
    </subcellularLocation>
</comment>
<dbReference type="GO" id="GO:0022857">
    <property type="term" value="F:transmembrane transporter activity"/>
    <property type="evidence" value="ECO:0007669"/>
    <property type="project" value="InterPro"/>
</dbReference>
<feature type="transmembrane region" description="Helical" evidence="8">
    <location>
        <begin position="181"/>
        <end position="204"/>
    </location>
</feature>
<feature type="transmembrane region" description="Helical" evidence="8">
    <location>
        <begin position="367"/>
        <end position="387"/>
    </location>
</feature>
<reference evidence="10" key="1">
    <citation type="submission" date="2020-11" db="EMBL/GenBank/DDBJ databases">
        <authorList>
            <consortium name="DOE Joint Genome Institute"/>
            <person name="Ahrendt S."/>
            <person name="Riley R."/>
            <person name="Andreopoulos W."/>
            <person name="Labutti K."/>
            <person name="Pangilinan J."/>
            <person name="Ruiz-Duenas F.J."/>
            <person name="Barrasa J.M."/>
            <person name="Sanchez-Garcia M."/>
            <person name="Camarero S."/>
            <person name="Miyauchi S."/>
            <person name="Serrano A."/>
            <person name="Linde D."/>
            <person name="Babiker R."/>
            <person name="Drula E."/>
            <person name="Ayuso-Fernandez I."/>
            <person name="Pacheco R."/>
            <person name="Padilla G."/>
            <person name="Ferreira P."/>
            <person name="Barriuso J."/>
            <person name="Kellner H."/>
            <person name="Castanera R."/>
            <person name="Alfaro M."/>
            <person name="Ramirez L."/>
            <person name="Pisabarro A.G."/>
            <person name="Kuo A."/>
            <person name="Tritt A."/>
            <person name="Lipzen A."/>
            <person name="He G."/>
            <person name="Yan M."/>
            <person name="Ng V."/>
            <person name="Cullen D."/>
            <person name="Martin F."/>
            <person name="Rosso M.-N."/>
            <person name="Henrissat B."/>
            <person name="Hibbett D."/>
            <person name="Martinez A.T."/>
            <person name="Grigoriev I.V."/>
        </authorList>
    </citation>
    <scope>NUCLEOTIDE SEQUENCE</scope>
    <source>
        <strain evidence="10">CBS 506.95</strain>
    </source>
</reference>
<evidence type="ECO:0000259" key="9">
    <source>
        <dbReference type="PROSITE" id="PS50850"/>
    </source>
</evidence>
<keyword evidence="11" id="KW-1185">Reference proteome</keyword>
<keyword evidence="5 8" id="KW-1133">Transmembrane helix</keyword>
<dbReference type="OrthoDB" id="9986881at2759"/>
<dbReference type="Pfam" id="PF07690">
    <property type="entry name" value="MFS_1"/>
    <property type="match status" value="1"/>
</dbReference>
<name>A0A9P6ERI0_9AGAR</name>
<evidence type="ECO:0000256" key="2">
    <source>
        <dbReference type="ARBA" id="ARBA00022448"/>
    </source>
</evidence>
<dbReference type="Proteomes" id="UP000807306">
    <property type="component" value="Unassembled WGS sequence"/>
</dbReference>
<proteinExistence type="inferred from homology"/>
<dbReference type="PANTHER" id="PTHR23502:SF186">
    <property type="entry name" value="MAJOR FACILITATOR SUPERFAMILY (MFS) PROFILE DOMAIN-CONTAINING PROTEIN"/>
    <property type="match status" value="1"/>
</dbReference>
<dbReference type="InterPro" id="IPR011701">
    <property type="entry name" value="MFS"/>
</dbReference>
<gene>
    <name evidence="10" type="ORF">CPB83DRAFT_469763</name>
</gene>
<dbReference type="FunFam" id="1.20.1250.20:FF:000011">
    <property type="entry name" value="MFS multidrug transporter, putative"/>
    <property type="match status" value="1"/>
</dbReference>
<dbReference type="InterPro" id="IPR020846">
    <property type="entry name" value="MFS_dom"/>
</dbReference>
<evidence type="ECO:0000256" key="3">
    <source>
        <dbReference type="ARBA" id="ARBA00022475"/>
    </source>
</evidence>
<evidence type="ECO:0000256" key="4">
    <source>
        <dbReference type="ARBA" id="ARBA00022692"/>
    </source>
</evidence>
<feature type="transmembrane region" description="Helical" evidence="8">
    <location>
        <begin position="340"/>
        <end position="361"/>
    </location>
</feature>
<sequence length="533" mass="58740">MARFSLLDWYQNDPEDPYNWSARKKWIITAQLALSTWTVSFGSSVYSGGIQYTVRDLNVSYNVATLGISLYVLGFALGPLVFASIGEMYGRRIIFLITLSLYTLFQLQGVLAHNVPTLLSCRLLTGIFGSSPLTNAGGTVSDIWSLRERGLASAIYATVPFLGPVIGPIVGGYVVQNHRLGWHFNFVLIFVFSVLSLVTGYLFVPETYAPVLLRRRAEKLTKASNGAVHYVSIYDQHQSKSFSKVLFRTLSRPFLFLFTEPIVFFLSIYCAVLYGTLYALFSGFPIIFQHHRHFTPGEGGLAFIGVGFGITLGTASQSIQNRLYWKTMVKSKTGRAPPEARLHTAAMGAILAPIGLWWFAWTTKPSIHWIVPIFAGIPFGIGISQILQAVTTYLMDTYGVYFASAIAATVVLRSLCGAAFPLFSGPLFNSLGDEWAMSVFAILATVCMPIPPLLFKYGWWIRSKSHFAYHDPAPSEYSSQDDLRKSSLSTKTLTEISYSQSTHSRTCSTASGSNASLCNCSKFSPTPSPISAV</sequence>
<keyword evidence="4 8" id="KW-0812">Transmembrane</keyword>
<evidence type="ECO:0000256" key="7">
    <source>
        <dbReference type="ARBA" id="ARBA00038459"/>
    </source>
</evidence>
<dbReference type="PROSITE" id="PS50850">
    <property type="entry name" value="MFS"/>
    <property type="match status" value="1"/>
</dbReference>
<organism evidence="10 11">
    <name type="scientific">Crepidotus variabilis</name>
    <dbReference type="NCBI Taxonomy" id="179855"/>
    <lineage>
        <taxon>Eukaryota</taxon>
        <taxon>Fungi</taxon>
        <taxon>Dikarya</taxon>
        <taxon>Basidiomycota</taxon>
        <taxon>Agaricomycotina</taxon>
        <taxon>Agaricomycetes</taxon>
        <taxon>Agaricomycetidae</taxon>
        <taxon>Agaricales</taxon>
        <taxon>Agaricineae</taxon>
        <taxon>Crepidotaceae</taxon>
        <taxon>Crepidotus</taxon>
    </lineage>
</organism>
<dbReference type="SUPFAM" id="SSF103473">
    <property type="entry name" value="MFS general substrate transporter"/>
    <property type="match status" value="1"/>
</dbReference>
<dbReference type="PANTHER" id="PTHR23502">
    <property type="entry name" value="MAJOR FACILITATOR SUPERFAMILY"/>
    <property type="match status" value="1"/>
</dbReference>
<feature type="transmembrane region" description="Helical" evidence="8">
    <location>
        <begin position="151"/>
        <end position="175"/>
    </location>
</feature>
<dbReference type="EMBL" id="MU157828">
    <property type="protein sequence ID" value="KAF9533349.1"/>
    <property type="molecule type" value="Genomic_DNA"/>
</dbReference>